<evidence type="ECO:0008006" key="3">
    <source>
        <dbReference type="Google" id="ProtNLM"/>
    </source>
</evidence>
<dbReference type="STRING" id="1423811.FC72_GL000749"/>
<gene>
    <name evidence="1" type="ORF">FC72_GL000749</name>
</gene>
<proteinExistence type="predicted"/>
<accession>A0A0R1IXU1</accession>
<comment type="caution">
    <text evidence="1">The sequence shown here is derived from an EMBL/GenBank/DDBJ whole genome shotgun (WGS) entry which is preliminary data.</text>
</comment>
<dbReference type="AlphaFoldDB" id="A0A0R1IXU1"/>
<protein>
    <recommendedName>
        <fullName evidence="3">YtxH domain-containing protein</fullName>
    </recommendedName>
</protein>
<keyword evidence="2" id="KW-1185">Reference proteome</keyword>
<dbReference type="Proteomes" id="UP000050929">
    <property type="component" value="Unassembled WGS sequence"/>
</dbReference>
<organism evidence="1 2">
    <name type="scientific">Companilactobacillus tucceti DSM 20183</name>
    <dbReference type="NCBI Taxonomy" id="1423811"/>
    <lineage>
        <taxon>Bacteria</taxon>
        <taxon>Bacillati</taxon>
        <taxon>Bacillota</taxon>
        <taxon>Bacilli</taxon>
        <taxon>Lactobacillales</taxon>
        <taxon>Lactobacillaceae</taxon>
        <taxon>Companilactobacillus</taxon>
    </lineage>
</organism>
<name>A0A0R1IXU1_9LACO</name>
<evidence type="ECO:0000313" key="2">
    <source>
        <dbReference type="Proteomes" id="UP000050929"/>
    </source>
</evidence>
<dbReference type="EMBL" id="AZDG01000017">
    <property type="protein sequence ID" value="KRK64080.1"/>
    <property type="molecule type" value="Genomic_DNA"/>
</dbReference>
<sequence length="92" mass="10109">MKNKFALGLAFGSIVGYATSKYLTSESGQKLLESVKTIRGDFNNGGVGLADAKLVNSFNEKTDELKKQMLDTADQIDDKESNIVFDEDDIKK</sequence>
<dbReference type="PATRIC" id="fig|1423811.3.peg.759"/>
<dbReference type="RefSeq" id="WP_057766548.1">
    <property type="nucleotide sequence ID" value="NZ_AZDG01000017.1"/>
</dbReference>
<evidence type="ECO:0000313" key="1">
    <source>
        <dbReference type="EMBL" id="KRK64080.1"/>
    </source>
</evidence>
<reference evidence="1 2" key="1">
    <citation type="journal article" date="2015" name="Genome Announc.">
        <title>Expanding the biotechnology potential of lactobacilli through comparative genomics of 213 strains and associated genera.</title>
        <authorList>
            <person name="Sun Z."/>
            <person name="Harris H.M."/>
            <person name="McCann A."/>
            <person name="Guo C."/>
            <person name="Argimon S."/>
            <person name="Zhang W."/>
            <person name="Yang X."/>
            <person name="Jeffery I.B."/>
            <person name="Cooney J.C."/>
            <person name="Kagawa T.F."/>
            <person name="Liu W."/>
            <person name="Song Y."/>
            <person name="Salvetti E."/>
            <person name="Wrobel A."/>
            <person name="Rasinkangas P."/>
            <person name="Parkhill J."/>
            <person name="Rea M.C."/>
            <person name="O'Sullivan O."/>
            <person name="Ritari J."/>
            <person name="Douillard F.P."/>
            <person name="Paul Ross R."/>
            <person name="Yang R."/>
            <person name="Briner A.E."/>
            <person name="Felis G.E."/>
            <person name="de Vos W.M."/>
            <person name="Barrangou R."/>
            <person name="Klaenhammer T.R."/>
            <person name="Caufield P.W."/>
            <person name="Cui Y."/>
            <person name="Zhang H."/>
            <person name="O'Toole P.W."/>
        </authorList>
    </citation>
    <scope>NUCLEOTIDE SEQUENCE [LARGE SCALE GENOMIC DNA]</scope>
    <source>
        <strain evidence="1 2">DSM 20183</strain>
    </source>
</reference>